<dbReference type="CDD" id="cd18788">
    <property type="entry name" value="SF2_C_XPD"/>
    <property type="match status" value="1"/>
</dbReference>
<dbReference type="SMART" id="SM00491">
    <property type="entry name" value="HELICc2"/>
    <property type="match status" value="1"/>
</dbReference>
<gene>
    <name evidence="21" type="ORF">BDV28DRAFT_129931</name>
</gene>
<dbReference type="EMBL" id="ML739061">
    <property type="protein sequence ID" value="KAE8354999.1"/>
    <property type="molecule type" value="Genomic_DNA"/>
</dbReference>
<dbReference type="FunFam" id="3.40.50.300:FF:000128">
    <property type="entry name" value="Putative DNA repair helicase RAD3"/>
    <property type="match status" value="1"/>
</dbReference>
<keyword evidence="14" id="KW-0234">DNA repair</keyword>
<dbReference type="InterPro" id="IPR045028">
    <property type="entry name" value="DinG/Rad3-like"/>
</dbReference>
<dbReference type="InterPro" id="IPR006554">
    <property type="entry name" value="Helicase-like_DEXD_c2"/>
</dbReference>
<evidence type="ECO:0000256" key="10">
    <source>
        <dbReference type="ARBA" id="ARBA00022840"/>
    </source>
</evidence>
<dbReference type="Proteomes" id="UP000327118">
    <property type="component" value="Unassembled WGS sequence"/>
</dbReference>
<dbReference type="InterPro" id="IPR010643">
    <property type="entry name" value="HBB"/>
</dbReference>
<feature type="coiled-coil region" evidence="19">
    <location>
        <begin position="248"/>
        <end position="300"/>
    </location>
</feature>
<name>A0A5N6ZE02_9EURO</name>
<keyword evidence="10" id="KW-0067">ATP-binding</keyword>
<keyword evidence="22" id="KW-1185">Reference proteome</keyword>
<dbReference type="Gene3D" id="3.40.50.300">
    <property type="entry name" value="P-loop containing nucleotide triphosphate hydrolases"/>
    <property type="match status" value="2"/>
</dbReference>
<dbReference type="FunFam" id="3.40.50.300:FF:000135">
    <property type="entry name" value="DNA repair helicase RAD3, putative"/>
    <property type="match status" value="1"/>
</dbReference>
<evidence type="ECO:0000256" key="14">
    <source>
        <dbReference type="ARBA" id="ARBA00023204"/>
    </source>
</evidence>
<evidence type="ECO:0000256" key="11">
    <source>
        <dbReference type="ARBA" id="ARBA00023004"/>
    </source>
</evidence>
<evidence type="ECO:0000256" key="12">
    <source>
        <dbReference type="ARBA" id="ARBA00023014"/>
    </source>
</evidence>
<comment type="subcellular location">
    <subcellularLocation>
        <location evidence="2">Nucleus</location>
    </subcellularLocation>
</comment>
<keyword evidence="13" id="KW-0238">DNA-binding</keyword>
<keyword evidence="16" id="KW-0539">Nucleus</keyword>
<comment type="cofactor">
    <cofactor evidence="1">
        <name>[4Fe-4S] cluster</name>
        <dbReference type="ChEBI" id="CHEBI:49883"/>
    </cofactor>
</comment>
<keyword evidence="19" id="KW-0175">Coiled coil</keyword>
<dbReference type="GO" id="GO:0005524">
    <property type="term" value="F:ATP binding"/>
    <property type="evidence" value="ECO:0007669"/>
    <property type="project" value="UniProtKB-KW"/>
</dbReference>
<evidence type="ECO:0000256" key="16">
    <source>
        <dbReference type="ARBA" id="ARBA00023242"/>
    </source>
</evidence>
<dbReference type="PANTHER" id="PTHR11472">
    <property type="entry name" value="DNA REPAIR DEAD HELICASE RAD3/XP-D SUBFAMILY MEMBER"/>
    <property type="match status" value="1"/>
</dbReference>
<comment type="catalytic activity">
    <reaction evidence="18">
        <text>ATP + H2O = ADP + phosphate + H(+)</text>
        <dbReference type="Rhea" id="RHEA:13065"/>
        <dbReference type="ChEBI" id="CHEBI:15377"/>
        <dbReference type="ChEBI" id="CHEBI:15378"/>
        <dbReference type="ChEBI" id="CHEBI:30616"/>
        <dbReference type="ChEBI" id="CHEBI:43474"/>
        <dbReference type="ChEBI" id="CHEBI:456216"/>
        <dbReference type="EC" id="5.6.2.3"/>
    </reaction>
</comment>
<organism evidence="21 22">
    <name type="scientific">Aspergillus coremiiformis</name>
    <dbReference type="NCBI Taxonomy" id="138285"/>
    <lineage>
        <taxon>Eukaryota</taxon>
        <taxon>Fungi</taxon>
        <taxon>Dikarya</taxon>
        <taxon>Ascomycota</taxon>
        <taxon>Pezizomycotina</taxon>
        <taxon>Eurotiomycetes</taxon>
        <taxon>Eurotiomycetidae</taxon>
        <taxon>Eurotiales</taxon>
        <taxon>Aspergillaceae</taxon>
        <taxon>Aspergillus</taxon>
        <taxon>Aspergillus subgen. Circumdati</taxon>
    </lineage>
</organism>
<dbReference type="AlphaFoldDB" id="A0A5N6ZE02"/>
<dbReference type="InterPro" id="IPR013020">
    <property type="entry name" value="Rad3/Chl1-like"/>
</dbReference>
<dbReference type="PROSITE" id="PS51193">
    <property type="entry name" value="HELICASE_ATP_BIND_2"/>
    <property type="match status" value="1"/>
</dbReference>
<dbReference type="GO" id="GO:0000112">
    <property type="term" value="C:nucleotide-excision repair factor 3 complex"/>
    <property type="evidence" value="ECO:0007669"/>
    <property type="project" value="UniProtKB-ARBA"/>
</dbReference>
<sequence>MKFFIDDLPVLFPYPRIYPEQYAYMCDLKKTLDAGGHCVLEMPSGTGKTVSLLSLIVAYQMHYPEHRKLIYCSRTMSEIEKALAELKALMKFRTQQLGYTEDFRALGLTSRKNLCLHPSVKREKSGTIVDARCRSLTAGFVKEKKERGEDVELCVYHENLDLLEPHNLVPPGVFTLDGLLKYGEDHKQCPYFSARRMMPFCNVIIYSYHYLLDPKIAERVSREFSKDCIVVFDEAHNIDNVCIESLSIDITEDSLRKATRGANNLERKINEMKSSDAEKLQNEYSKLVEGLREAEQAREEDQFISNPVLPDDLLKEAVPGNIRRAEHFVSFLKRFIEYLKTRMKVTHTISETPPSFLTHVKDLTYIERKPLRFCAERLTSLVRTLELINIEDYQPLQEVATFATLVSTYDKGFLLILEPFESEAATVPNPVLHFTCLDAAIAIKPVFDRFSSVIITSGTLSPLEMYPKMLGFTTVMQESYSMTLARRSFLPMVVTRGSDQAQISSSFQIRNDPGVVRNYGNIVLEFSRITPDGIVVFFPSYLYMESIISMWQGMGILDSIWNYKLILVETPDAQESSLALETYRTACCNGRGAILMCVARGKVSEGIDFDHHYGRAVICIGVPFQYTESRILKARLEFLRENYRIRENDFLSFDAMRHAAQCLGRVLRGKDDYGVMVLADRRFQKKRTQLPKWISQAMLESETNLSTDMAVATAKSFLRSMAQPFKAKDQDGISTWSLADLERHREKQMLEEQRMRREVLAEFHGANGVANGAPAAEDEFDDEIDDDLMMLDAQ</sequence>
<comment type="similarity">
    <text evidence="3">Belongs to the helicase family. RAD3/XPD subfamily.</text>
</comment>
<dbReference type="InterPro" id="IPR014013">
    <property type="entry name" value="Helic_SF1/SF2_ATP-bd_DinG/Rad3"/>
</dbReference>
<evidence type="ECO:0000313" key="22">
    <source>
        <dbReference type="Proteomes" id="UP000327118"/>
    </source>
</evidence>
<keyword evidence="7" id="KW-0227">DNA damage</keyword>
<dbReference type="GO" id="GO:0006366">
    <property type="term" value="P:transcription by RNA polymerase II"/>
    <property type="evidence" value="ECO:0007669"/>
    <property type="project" value="TreeGrafter"/>
</dbReference>
<dbReference type="Pfam" id="PF06777">
    <property type="entry name" value="HBB"/>
    <property type="match status" value="1"/>
</dbReference>
<dbReference type="Pfam" id="PF13307">
    <property type="entry name" value="Helicase_C_2"/>
    <property type="match status" value="1"/>
</dbReference>
<keyword evidence="12" id="KW-0411">Iron-sulfur</keyword>
<dbReference type="EC" id="5.6.2.3" evidence="17"/>
<keyword evidence="11" id="KW-0408">Iron</keyword>
<dbReference type="SMART" id="SM00488">
    <property type="entry name" value="DEXDc2"/>
    <property type="match status" value="1"/>
</dbReference>
<dbReference type="FunFam" id="3.40.50.300:FF:000381">
    <property type="entry name" value="TFIIH basal transcription factor complex helicase subunit"/>
    <property type="match status" value="1"/>
</dbReference>
<protein>
    <recommendedName>
        <fullName evidence="17">DNA 5'-3' helicase</fullName>
        <ecNumber evidence="17">5.6.2.3</ecNumber>
    </recommendedName>
</protein>
<keyword evidence="15" id="KW-0413">Isomerase</keyword>
<evidence type="ECO:0000256" key="8">
    <source>
        <dbReference type="ARBA" id="ARBA00022801"/>
    </source>
</evidence>
<dbReference type="Pfam" id="PF06733">
    <property type="entry name" value="DEAD_2"/>
    <property type="match status" value="1"/>
</dbReference>
<dbReference type="InterPro" id="IPR006555">
    <property type="entry name" value="ATP-dep_Helicase_C"/>
</dbReference>
<evidence type="ECO:0000256" key="5">
    <source>
        <dbReference type="ARBA" id="ARBA00022723"/>
    </source>
</evidence>
<evidence type="ECO:0000256" key="3">
    <source>
        <dbReference type="ARBA" id="ARBA00009146"/>
    </source>
</evidence>
<dbReference type="GO" id="GO:0051539">
    <property type="term" value="F:4 iron, 4 sulfur cluster binding"/>
    <property type="evidence" value="ECO:0007669"/>
    <property type="project" value="UniProtKB-KW"/>
</dbReference>
<dbReference type="SUPFAM" id="SSF52540">
    <property type="entry name" value="P-loop containing nucleoside triphosphate hydrolases"/>
    <property type="match status" value="2"/>
</dbReference>
<evidence type="ECO:0000256" key="4">
    <source>
        <dbReference type="ARBA" id="ARBA00022485"/>
    </source>
</evidence>
<keyword evidence="8" id="KW-0378">Hydrolase</keyword>
<dbReference type="GO" id="GO:0003684">
    <property type="term" value="F:damaged DNA binding"/>
    <property type="evidence" value="ECO:0007669"/>
    <property type="project" value="TreeGrafter"/>
</dbReference>
<dbReference type="OrthoDB" id="272481at2759"/>
<evidence type="ECO:0000256" key="18">
    <source>
        <dbReference type="ARBA" id="ARBA00048954"/>
    </source>
</evidence>
<evidence type="ECO:0000256" key="17">
    <source>
        <dbReference type="ARBA" id="ARBA00044969"/>
    </source>
</evidence>
<dbReference type="GO" id="GO:0016818">
    <property type="term" value="F:hydrolase activity, acting on acid anhydrides, in phosphorus-containing anhydrides"/>
    <property type="evidence" value="ECO:0007669"/>
    <property type="project" value="InterPro"/>
</dbReference>
<dbReference type="GO" id="GO:0046872">
    <property type="term" value="F:metal ion binding"/>
    <property type="evidence" value="ECO:0007669"/>
    <property type="project" value="UniProtKB-KW"/>
</dbReference>
<accession>A0A5N6ZE02</accession>
<evidence type="ECO:0000256" key="1">
    <source>
        <dbReference type="ARBA" id="ARBA00001966"/>
    </source>
</evidence>
<dbReference type="PRINTS" id="PR00852">
    <property type="entry name" value="XRODRMPGMNTD"/>
</dbReference>
<evidence type="ECO:0000259" key="20">
    <source>
        <dbReference type="PROSITE" id="PS51193"/>
    </source>
</evidence>
<keyword evidence="9" id="KW-0347">Helicase</keyword>
<dbReference type="InterPro" id="IPR027417">
    <property type="entry name" value="P-loop_NTPase"/>
</dbReference>
<evidence type="ECO:0000256" key="13">
    <source>
        <dbReference type="ARBA" id="ARBA00023125"/>
    </source>
</evidence>
<keyword evidence="4" id="KW-0004">4Fe-4S</keyword>
<dbReference type="GO" id="GO:0045951">
    <property type="term" value="P:positive regulation of mitotic recombination"/>
    <property type="evidence" value="ECO:0007669"/>
    <property type="project" value="TreeGrafter"/>
</dbReference>
<evidence type="ECO:0000256" key="7">
    <source>
        <dbReference type="ARBA" id="ARBA00022763"/>
    </source>
</evidence>
<evidence type="ECO:0000313" key="21">
    <source>
        <dbReference type="EMBL" id="KAE8354999.1"/>
    </source>
</evidence>
<dbReference type="GO" id="GO:0006289">
    <property type="term" value="P:nucleotide-excision repair"/>
    <property type="evidence" value="ECO:0007669"/>
    <property type="project" value="InterPro"/>
</dbReference>
<dbReference type="InterPro" id="IPR001945">
    <property type="entry name" value="RAD3/XPD"/>
</dbReference>
<dbReference type="InterPro" id="IPR010614">
    <property type="entry name" value="RAD3-like_helicase_DEAD"/>
</dbReference>
<dbReference type="PANTHER" id="PTHR11472:SF1">
    <property type="entry name" value="GENERAL TRANSCRIPTION AND DNA REPAIR FACTOR IIH HELICASE SUBUNIT XPD"/>
    <property type="match status" value="1"/>
</dbReference>
<evidence type="ECO:0000256" key="9">
    <source>
        <dbReference type="ARBA" id="ARBA00022806"/>
    </source>
</evidence>
<feature type="domain" description="Helicase ATP-binding" evidence="20">
    <location>
        <begin position="7"/>
        <end position="283"/>
    </location>
</feature>
<reference evidence="22" key="1">
    <citation type="submission" date="2019-04" db="EMBL/GenBank/DDBJ databases">
        <title>Friends and foes A comparative genomics studyof 23 Aspergillus species from section Flavi.</title>
        <authorList>
            <consortium name="DOE Joint Genome Institute"/>
            <person name="Kjaerbolling I."/>
            <person name="Vesth T."/>
            <person name="Frisvad J.C."/>
            <person name="Nybo J.L."/>
            <person name="Theobald S."/>
            <person name="Kildgaard S."/>
            <person name="Isbrandt T."/>
            <person name="Kuo A."/>
            <person name="Sato A."/>
            <person name="Lyhne E.K."/>
            <person name="Kogle M.E."/>
            <person name="Wiebenga A."/>
            <person name="Kun R.S."/>
            <person name="Lubbers R.J."/>
            <person name="Makela M.R."/>
            <person name="Barry K."/>
            <person name="Chovatia M."/>
            <person name="Clum A."/>
            <person name="Daum C."/>
            <person name="Haridas S."/>
            <person name="He G."/>
            <person name="LaButti K."/>
            <person name="Lipzen A."/>
            <person name="Mondo S."/>
            <person name="Riley R."/>
            <person name="Salamov A."/>
            <person name="Simmons B.A."/>
            <person name="Magnuson J.K."/>
            <person name="Henrissat B."/>
            <person name="Mortensen U.H."/>
            <person name="Larsen T.O."/>
            <person name="Devries R.P."/>
            <person name="Grigoriev I.V."/>
            <person name="Machida M."/>
            <person name="Baker S.E."/>
            <person name="Andersen M.R."/>
        </authorList>
    </citation>
    <scope>NUCLEOTIDE SEQUENCE [LARGE SCALE GENOMIC DNA]</scope>
    <source>
        <strain evidence="22">CBS 553.77</strain>
    </source>
</reference>
<dbReference type="NCBIfam" id="TIGR00604">
    <property type="entry name" value="rad3"/>
    <property type="match status" value="1"/>
</dbReference>
<keyword evidence="6" id="KW-0547">Nucleotide-binding</keyword>
<evidence type="ECO:0000256" key="19">
    <source>
        <dbReference type="SAM" id="Coils"/>
    </source>
</evidence>
<proteinExistence type="inferred from homology"/>
<evidence type="ECO:0000256" key="2">
    <source>
        <dbReference type="ARBA" id="ARBA00004123"/>
    </source>
</evidence>
<evidence type="ECO:0000256" key="6">
    <source>
        <dbReference type="ARBA" id="ARBA00022741"/>
    </source>
</evidence>
<keyword evidence="5" id="KW-0479">Metal-binding</keyword>
<dbReference type="GO" id="GO:0043139">
    <property type="term" value="F:5'-3' DNA helicase activity"/>
    <property type="evidence" value="ECO:0007669"/>
    <property type="project" value="UniProtKB-EC"/>
</dbReference>
<evidence type="ECO:0000256" key="15">
    <source>
        <dbReference type="ARBA" id="ARBA00023235"/>
    </source>
</evidence>